<keyword evidence="1" id="KW-0732">Signal</keyword>
<accession>A0AA36CME7</accession>
<reference evidence="2" key="1">
    <citation type="submission" date="2023-06" db="EMBL/GenBank/DDBJ databases">
        <authorList>
            <person name="Delattre M."/>
        </authorList>
    </citation>
    <scope>NUCLEOTIDE SEQUENCE</scope>
    <source>
        <strain evidence="2">AF72</strain>
    </source>
</reference>
<organism evidence="2 3">
    <name type="scientific">Mesorhabditis spiculigera</name>
    <dbReference type="NCBI Taxonomy" id="96644"/>
    <lineage>
        <taxon>Eukaryota</taxon>
        <taxon>Metazoa</taxon>
        <taxon>Ecdysozoa</taxon>
        <taxon>Nematoda</taxon>
        <taxon>Chromadorea</taxon>
        <taxon>Rhabditida</taxon>
        <taxon>Rhabditina</taxon>
        <taxon>Rhabditomorpha</taxon>
        <taxon>Rhabditoidea</taxon>
        <taxon>Rhabditidae</taxon>
        <taxon>Mesorhabditinae</taxon>
        <taxon>Mesorhabditis</taxon>
    </lineage>
</organism>
<feature type="non-terminal residue" evidence="2">
    <location>
        <position position="224"/>
    </location>
</feature>
<dbReference type="AlphaFoldDB" id="A0AA36CME7"/>
<feature type="chain" id="PRO_5041453781" evidence="1">
    <location>
        <begin position="24"/>
        <end position="224"/>
    </location>
</feature>
<evidence type="ECO:0000313" key="3">
    <source>
        <dbReference type="Proteomes" id="UP001177023"/>
    </source>
</evidence>
<proteinExistence type="predicted"/>
<evidence type="ECO:0000256" key="1">
    <source>
        <dbReference type="SAM" id="SignalP"/>
    </source>
</evidence>
<gene>
    <name evidence="2" type="ORF">MSPICULIGERA_LOCUS9142</name>
</gene>
<comment type="caution">
    <text evidence="2">The sequence shown here is derived from an EMBL/GenBank/DDBJ whole genome shotgun (WGS) entry which is preliminary data.</text>
</comment>
<feature type="signal peptide" evidence="1">
    <location>
        <begin position="1"/>
        <end position="23"/>
    </location>
</feature>
<keyword evidence="3" id="KW-1185">Reference proteome</keyword>
<evidence type="ECO:0000313" key="2">
    <source>
        <dbReference type="EMBL" id="CAJ0570705.1"/>
    </source>
</evidence>
<dbReference type="Proteomes" id="UP001177023">
    <property type="component" value="Unassembled WGS sequence"/>
</dbReference>
<name>A0AA36CME7_9BILA</name>
<dbReference type="EMBL" id="CATQJA010002449">
    <property type="protein sequence ID" value="CAJ0570705.1"/>
    <property type="molecule type" value="Genomic_DNA"/>
</dbReference>
<protein>
    <submittedName>
        <fullName evidence="2">Uncharacterized protein</fullName>
    </submittedName>
</protein>
<sequence>MLLCRSLILLAALIAAFDPPTQLADLADAAAWRVGDGMPLLAFVEGPARRVEARTQYYIVPRFFQRAGVPVGHQAVFGPSATAAAVPPYCDVAETVPTPAKLARDFYSVIEGCVHPTVAWRMGATAKDTGRGGGGVFALEMSALEAALAEASLDRGCSQVEAGQATQQLCANQGLFGRSAFLLGGLTCAFGLLLLPKGREFARLLAREEDARWRNRAKGYWGSL</sequence>